<evidence type="ECO:0000313" key="10">
    <source>
        <dbReference type="Proteomes" id="UP000297638"/>
    </source>
</evidence>
<dbReference type="CDD" id="cd16964">
    <property type="entry name" value="YqgF"/>
    <property type="match status" value="1"/>
</dbReference>
<keyword evidence="2 5" id="KW-0690">Ribosome biogenesis</keyword>
<dbReference type="EMBL" id="PNQX01000001">
    <property type="protein sequence ID" value="PMQ20868.1"/>
    <property type="molecule type" value="Genomic_DNA"/>
</dbReference>
<dbReference type="Gene3D" id="3.30.420.140">
    <property type="entry name" value="YqgF/RNase H-like domain"/>
    <property type="match status" value="1"/>
</dbReference>
<proteinExistence type="inferred from homology"/>
<comment type="function">
    <text evidence="5">Could be a nuclease involved in processing of the 5'-end of pre-16S rRNA.</text>
</comment>
<gene>
    <name evidence="8" type="primary">ruvX</name>
    <name evidence="7" type="ORF">CIK84_04590</name>
    <name evidence="8" type="ORF">EXY26_09020</name>
</gene>
<reference evidence="7 9" key="1">
    <citation type="journal article" date="2017" name="Elife">
        <title>Extensive horizontal gene transfer in cheese-associated bacteria.</title>
        <authorList>
            <person name="Bonham K.S."/>
            <person name="Wolfe B.E."/>
            <person name="Dutton R.J."/>
        </authorList>
    </citation>
    <scope>NUCLEOTIDE SEQUENCE [LARGE SCALE GENOMIC DNA]</scope>
    <source>
        <strain evidence="7 9">JB182</strain>
    </source>
</reference>
<keyword evidence="4 5" id="KW-0378">Hydrolase</keyword>
<accession>A0A2N7S3Z5</accession>
<evidence type="ECO:0000256" key="5">
    <source>
        <dbReference type="HAMAP-Rule" id="MF_00651"/>
    </source>
</evidence>
<evidence type="ECO:0000256" key="2">
    <source>
        <dbReference type="ARBA" id="ARBA00022517"/>
    </source>
</evidence>
<dbReference type="OMA" id="PMGWTAQ"/>
<keyword evidence="1 5" id="KW-0963">Cytoplasm</keyword>
<evidence type="ECO:0000313" key="8">
    <source>
        <dbReference type="EMBL" id="TFH57121.1"/>
    </source>
</evidence>
<dbReference type="GO" id="GO:0004518">
    <property type="term" value="F:nuclease activity"/>
    <property type="evidence" value="ECO:0007669"/>
    <property type="project" value="UniProtKB-KW"/>
</dbReference>
<dbReference type="InterPro" id="IPR005227">
    <property type="entry name" value="YqgF"/>
</dbReference>
<dbReference type="InterPro" id="IPR037027">
    <property type="entry name" value="YqgF/RNaseH-like_dom_sf"/>
</dbReference>
<dbReference type="GO" id="GO:0000967">
    <property type="term" value="P:rRNA 5'-end processing"/>
    <property type="evidence" value="ECO:0007669"/>
    <property type="project" value="UniProtKB-UniRule"/>
</dbReference>
<dbReference type="AlphaFoldDB" id="A0A2N7S3Z5"/>
<dbReference type="InterPro" id="IPR006641">
    <property type="entry name" value="YqgF/RNaseH-like_dom"/>
</dbReference>
<keyword evidence="3 5" id="KW-0540">Nuclease</keyword>
<dbReference type="GO" id="GO:0016788">
    <property type="term" value="F:hydrolase activity, acting on ester bonds"/>
    <property type="evidence" value="ECO:0007669"/>
    <property type="project" value="UniProtKB-UniRule"/>
</dbReference>
<dbReference type="Proteomes" id="UP000235739">
    <property type="component" value="Unassembled WGS sequence"/>
</dbReference>
<comment type="caution">
    <text evidence="7">The sequence shown here is derived from an EMBL/GenBank/DDBJ whole genome shotgun (WGS) entry which is preliminary data.</text>
</comment>
<evidence type="ECO:0000313" key="7">
    <source>
        <dbReference type="EMBL" id="PMQ20868.1"/>
    </source>
</evidence>
<dbReference type="SMART" id="SM00732">
    <property type="entry name" value="YqgFc"/>
    <property type="match status" value="1"/>
</dbReference>
<evidence type="ECO:0000256" key="3">
    <source>
        <dbReference type="ARBA" id="ARBA00022722"/>
    </source>
</evidence>
<comment type="subcellular location">
    <subcellularLocation>
        <location evidence="5">Cytoplasm</location>
    </subcellularLocation>
</comment>
<evidence type="ECO:0000256" key="1">
    <source>
        <dbReference type="ARBA" id="ARBA00022490"/>
    </source>
</evidence>
<dbReference type="Pfam" id="PF03652">
    <property type="entry name" value="RuvX"/>
    <property type="match status" value="1"/>
</dbReference>
<name>A0A2N7S3Z5_9MICC</name>
<dbReference type="InterPro" id="IPR012337">
    <property type="entry name" value="RNaseH-like_sf"/>
</dbReference>
<dbReference type="SUPFAM" id="SSF53098">
    <property type="entry name" value="Ribonuclease H-like"/>
    <property type="match status" value="1"/>
</dbReference>
<dbReference type="Proteomes" id="UP000297638">
    <property type="component" value="Unassembled WGS sequence"/>
</dbReference>
<evidence type="ECO:0000256" key="4">
    <source>
        <dbReference type="ARBA" id="ARBA00022801"/>
    </source>
</evidence>
<dbReference type="RefSeq" id="WP_013349073.1">
    <property type="nucleotide sequence ID" value="NZ_JABUYH010000001.1"/>
</dbReference>
<dbReference type="GeneID" id="303185318"/>
<dbReference type="NCBIfam" id="TIGR00250">
    <property type="entry name" value="RNAse_H_YqgF"/>
    <property type="match status" value="1"/>
</dbReference>
<dbReference type="HAMAP" id="MF_00651">
    <property type="entry name" value="Nuclease_YqgF"/>
    <property type="match status" value="1"/>
</dbReference>
<organism evidence="7 9">
    <name type="scientific">Glutamicibacter arilaitensis</name>
    <dbReference type="NCBI Taxonomy" id="256701"/>
    <lineage>
        <taxon>Bacteria</taxon>
        <taxon>Bacillati</taxon>
        <taxon>Actinomycetota</taxon>
        <taxon>Actinomycetes</taxon>
        <taxon>Micrococcales</taxon>
        <taxon>Micrococcaceae</taxon>
        <taxon>Glutamicibacter</taxon>
    </lineage>
</organism>
<feature type="domain" description="YqgF/RNase H-like" evidence="6">
    <location>
        <begin position="3"/>
        <end position="109"/>
    </location>
</feature>
<evidence type="ECO:0000259" key="6">
    <source>
        <dbReference type="SMART" id="SM00732"/>
    </source>
</evidence>
<dbReference type="EMBL" id="SPDS01000001">
    <property type="protein sequence ID" value="TFH57121.1"/>
    <property type="molecule type" value="Genomic_DNA"/>
</dbReference>
<protein>
    <recommendedName>
        <fullName evidence="5">Putative pre-16S rRNA nuclease</fullName>
        <ecNumber evidence="5">3.1.-.-</ecNumber>
    </recommendedName>
</protein>
<reference evidence="8 10" key="2">
    <citation type="submission" date="2019-03" db="EMBL/GenBank/DDBJ databases">
        <title>Glutamicibacter sp. LJH19 genome.</title>
        <authorList>
            <person name="Sinai Borker S."/>
            <person name="Kumar R."/>
        </authorList>
    </citation>
    <scope>NUCLEOTIDE SEQUENCE [LARGE SCALE GENOMIC DNA]</scope>
    <source>
        <strain evidence="8 10">LJH19</strain>
    </source>
</reference>
<evidence type="ECO:0000313" key="9">
    <source>
        <dbReference type="Proteomes" id="UP000235739"/>
    </source>
</evidence>
<dbReference type="EC" id="3.1.-.-" evidence="5"/>
<comment type="similarity">
    <text evidence="5">Belongs to the YqgF HJR family.</text>
</comment>
<dbReference type="GO" id="GO:0005829">
    <property type="term" value="C:cytosol"/>
    <property type="evidence" value="ECO:0007669"/>
    <property type="project" value="TreeGrafter"/>
</dbReference>
<dbReference type="PANTHER" id="PTHR33317">
    <property type="entry name" value="POLYNUCLEOTIDYL TRANSFERASE, RIBONUCLEASE H-LIKE SUPERFAMILY PROTEIN"/>
    <property type="match status" value="1"/>
</dbReference>
<sequence>MANVALGVDVGLARVGVAASDPSGILATPVMTLRRDVKKNSDRRMLLRIIADRGVTEVFVGEPKSLAGNSTESTKMARDYAIALAEEAASANIELEVFMVDERLSTVNAHRALHASGKKMEDHRKVVDQVAATEILQQVLEMRRNNVRVQASRIVLR</sequence>
<dbReference type="PANTHER" id="PTHR33317:SF4">
    <property type="entry name" value="POLYNUCLEOTIDYL TRANSFERASE, RIBONUCLEASE H-LIKE SUPERFAMILY PROTEIN"/>
    <property type="match status" value="1"/>
</dbReference>